<name>A0A9Q1CEX0_HOLLE</name>
<dbReference type="GO" id="GO:0016491">
    <property type="term" value="F:oxidoreductase activity"/>
    <property type="evidence" value="ECO:0007669"/>
    <property type="project" value="UniProtKB-KW"/>
</dbReference>
<dbReference type="Gene3D" id="3.40.50.720">
    <property type="entry name" value="NAD(P)-binding Rossmann-like Domain"/>
    <property type="match status" value="1"/>
</dbReference>
<accession>A0A9Q1CEX0</accession>
<keyword evidence="1" id="KW-0560">Oxidoreductase</keyword>
<dbReference type="PRINTS" id="PR00081">
    <property type="entry name" value="GDHRDH"/>
</dbReference>
<dbReference type="InterPro" id="IPR036291">
    <property type="entry name" value="NAD(P)-bd_dom_sf"/>
</dbReference>
<dbReference type="InterPro" id="IPR002347">
    <property type="entry name" value="SDR_fam"/>
</dbReference>
<dbReference type="PANTHER" id="PTHR43157">
    <property type="entry name" value="PHOSPHATIDYLINOSITOL-GLYCAN BIOSYNTHESIS CLASS F PROTEIN-RELATED"/>
    <property type="match status" value="1"/>
</dbReference>
<reference evidence="3" key="1">
    <citation type="submission" date="2021-10" db="EMBL/GenBank/DDBJ databases">
        <title>Tropical sea cucumber genome reveals ecological adaptation and Cuvierian tubules defense mechanism.</title>
        <authorList>
            <person name="Chen T."/>
        </authorList>
    </citation>
    <scope>NUCLEOTIDE SEQUENCE</scope>
    <source>
        <strain evidence="3">Nanhai2018</strain>
        <tissue evidence="3">Muscle</tissue>
    </source>
</reference>
<dbReference type="Proteomes" id="UP001152320">
    <property type="component" value="Chromosome 4"/>
</dbReference>
<keyword evidence="2" id="KW-0812">Transmembrane</keyword>
<gene>
    <name evidence="3" type="ORF">HOLleu_11436</name>
</gene>
<dbReference type="AlphaFoldDB" id="A0A9Q1CEX0"/>
<organism evidence="3 4">
    <name type="scientific">Holothuria leucospilota</name>
    <name type="common">Black long sea cucumber</name>
    <name type="synonym">Mertensiothuria leucospilota</name>
    <dbReference type="NCBI Taxonomy" id="206669"/>
    <lineage>
        <taxon>Eukaryota</taxon>
        <taxon>Metazoa</taxon>
        <taxon>Echinodermata</taxon>
        <taxon>Eleutherozoa</taxon>
        <taxon>Echinozoa</taxon>
        <taxon>Holothuroidea</taxon>
        <taxon>Aspidochirotacea</taxon>
        <taxon>Aspidochirotida</taxon>
        <taxon>Holothuriidae</taxon>
        <taxon>Holothuria</taxon>
    </lineage>
</organism>
<dbReference type="OrthoDB" id="191139at2759"/>
<evidence type="ECO:0000313" key="4">
    <source>
        <dbReference type="Proteomes" id="UP001152320"/>
    </source>
</evidence>
<protein>
    <submittedName>
        <fullName evidence="3">Retinol dehydrogenase 13</fullName>
    </submittedName>
</protein>
<dbReference type="PANTHER" id="PTHR43157:SF31">
    <property type="entry name" value="PHOSPHATIDYLINOSITOL-GLYCAN BIOSYNTHESIS CLASS F PROTEIN"/>
    <property type="match status" value="1"/>
</dbReference>
<dbReference type="SUPFAM" id="SSF51735">
    <property type="entry name" value="NAD(P)-binding Rossmann-fold domains"/>
    <property type="match status" value="1"/>
</dbReference>
<keyword evidence="4" id="KW-1185">Reference proteome</keyword>
<feature type="transmembrane region" description="Helical" evidence="2">
    <location>
        <begin position="21"/>
        <end position="39"/>
    </location>
</feature>
<keyword evidence="2" id="KW-0472">Membrane</keyword>
<keyword evidence="2" id="KW-1133">Transmembrane helix</keyword>
<comment type="caution">
    <text evidence="3">The sequence shown here is derived from an EMBL/GenBank/DDBJ whole genome shotgun (WGS) entry which is preliminary data.</text>
</comment>
<dbReference type="Pfam" id="PF00106">
    <property type="entry name" value="adh_short"/>
    <property type="match status" value="1"/>
</dbReference>
<sequence length="377" mass="42708">MNNMVDSKPENHRPVTSLSNLEFVFLALPIVCVVTYVVLESLLFVYRYLYLIFAVTVLKVLWGEYSTELRGGNRRCVNTVSLSGKTVVMTGGTTGTGRAAAYHLACRGARIILGCRNLKRAEAVVQELRKGSGNNNIFHHKLDLLSFKSIREFADKLRRDEEEIDILINNACISDFSSHDNQKIPHFTVDGLTHSFQVNYWGHFLLTNLLLKLMVKSTPSRIINVTSRLHMKPQSMNFDVGSGKMLYPRLTGYPLGKLANVLFTRELALRLEGSGVKVYAVDPGLTFWKGRNFQDWKAKMMLPFLWLIMSSEDAASQTTVFCATEKGLQNGEVYFDCRPSKYVNYLVNDVILREKLWDTSLEVTQLSIRRNGKTTVS</sequence>
<proteinExistence type="predicted"/>
<evidence type="ECO:0000256" key="2">
    <source>
        <dbReference type="SAM" id="Phobius"/>
    </source>
</evidence>
<dbReference type="EMBL" id="JAIZAY010000004">
    <property type="protein sequence ID" value="KAJ8044072.1"/>
    <property type="molecule type" value="Genomic_DNA"/>
</dbReference>
<evidence type="ECO:0000313" key="3">
    <source>
        <dbReference type="EMBL" id="KAJ8044072.1"/>
    </source>
</evidence>
<evidence type="ECO:0000256" key="1">
    <source>
        <dbReference type="ARBA" id="ARBA00023002"/>
    </source>
</evidence>